<evidence type="ECO:0000256" key="3">
    <source>
        <dbReference type="ARBA" id="ARBA00022737"/>
    </source>
</evidence>
<sequence length="912" mass="100719">MIYPTLLAVVAIAFTIPATSAQLENFCHGVIAGIFPHPDPRLCFMYVSCAFEEAFLYQCNEGFVFDESISECVPGEWEDCGREINPELELICANVSYGVFEYEEDCGKFIFCQRGRASLIECLENEIWLQEKGSCVFGDRDTCQPGDVFCMGMPDGVIPHPEGCGKFVECVDERSTVMNCDRGMIFEEGGVECVIGSLQTCQSSEGICSDQPNTLHPHPELCDLFMRCDGSDAILMTCGPNEIFRPDIQFCVPGDQDTCVPSRPEEACVGRPDGIVPHPDRCNQYIACNGGSSSVHDCPTGQILRPEVPICVAGNSDTCELMDGVCTGRPDRYVIEHPNYCGWFIWCQNGQASVFQCPANEILRPDMQFCVPGTEETCEAAEIDEMCNGRHGVIYPHPDRCDQYIRCEEGNLNINSCPPYMVIERGTIQCVAGNTETCELYVDLCRGRPDGIIPHPSRCHLYIECRSGQVDLNSCPEGLIFDSSQSQCVPGNTETCDHLVEYCIDRPDGVIPHPNRCDLFMICTNGITSVHQCPWGEILRPDMQFCVPGNSDTCQFTPIDGMCNNREGTVIYPHPYDCSQFVRCQEGQLSVENCREGTILQPGTIQCVAGNRDTCELYLDRCIGVEQQIIPHPSECHLYMRCDSGQASVDSCTRGMVFIDGVCVIGDRDSCESWQLVCGAIANQIISHPNFCDLYIECRDGLTSMRPCSSGLILHPNMQVCTPGFLDTCEFIPKEEMCDGRAQGRFPIPDQTQCNEFVTCSNGVGSLDSCQDGTVMRPRFIDCVPGNELTCAAYPHICLFRPNEHIPHPVRCDMFVSCISEMPHVVPCQRGEIYNADRDMCVPGSAASCVSFEQVCSDQEDGFIPHLNYCDLFIACTGGVATVEACPCGEIFVPEIQQCLPGDAETCVLQPV</sequence>
<feature type="domain" description="Chitin-binding type-2" evidence="6">
    <location>
        <begin position="323"/>
        <end position="380"/>
    </location>
</feature>
<dbReference type="Proteomes" id="UP000008820">
    <property type="component" value="Chromosome 3"/>
</dbReference>
<dbReference type="InParanoid" id="A0A1S4FSX2"/>
<feature type="domain" description="Chitin-binding type-2" evidence="6">
    <location>
        <begin position="619"/>
        <end position="673"/>
    </location>
</feature>
<feature type="domain" description="Chitin-binding type-2" evidence="6">
    <location>
        <begin position="205"/>
        <end position="261"/>
    </location>
</feature>
<dbReference type="VEuPathDB" id="VectorBase:AAEL011333"/>
<dbReference type="SMART" id="SM00494">
    <property type="entry name" value="ChtBD2"/>
    <property type="match status" value="15"/>
</dbReference>
<feature type="domain" description="Chitin-binding type-2" evidence="6">
    <location>
        <begin position="89"/>
        <end position="145"/>
    </location>
</feature>
<dbReference type="SUPFAM" id="SSF57625">
    <property type="entry name" value="Invertebrate chitin-binding proteins"/>
    <property type="match status" value="15"/>
</dbReference>
<proteinExistence type="predicted"/>
<feature type="domain" description="Chitin-binding type-2" evidence="6">
    <location>
        <begin position="675"/>
        <end position="731"/>
    </location>
</feature>
<dbReference type="InterPro" id="IPR051940">
    <property type="entry name" value="Chitin_bind-dev_reg"/>
</dbReference>
<feature type="domain" description="Chitin-binding type-2" evidence="6">
    <location>
        <begin position="795"/>
        <end position="851"/>
    </location>
</feature>
<evidence type="ECO:0000256" key="2">
    <source>
        <dbReference type="ARBA" id="ARBA00022729"/>
    </source>
</evidence>
<accession>A0A1S4FSX2</accession>
<dbReference type="PROSITE" id="PS50940">
    <property type="entry name" value="CHIT_BIND_II"/>
    <property type="match status" value="15"/>
</dbReference>
<dbReference type="Pfam" id="PF01607">
    <property type="entry name" value="CBM_14"/>
    <property type="match status" value="13"/>
</dbReference>
<feature type="domain" description="Chitin-binding type-2" evidence="6">
    <location>
        <begin position="24"/>
        <end position="82"/>
    </location>
</feature>
<dbReference type="Gene3D" id="2.170.140.10">
    <property type="entry name" value="Chitin binding domain"/>
    <property type="match status" value="14"/>
</dbReference>
<evidence type="ECO:0000313" key="7">
    <source>
        <dbReference type="EnsemblMetazoa" id="AAEL011333-PA"/>
    </source>
</evidence>
<keyword evidence="2" id="KW-0732">Signal</keyword>
<evidence type="ECO:0000256" key="4">
    <source>
        <dbReference type="ARBA" id="ARBA00023157"/>
    </source>
</evidence>
<dbReference type="InterPro" id="IPR002557">
    <property type="entry name" value="Chitin-bd_dom"/>
</dbReference>
<dbReference type="OrthoDB" id="7715901at2759"/>
<feature type="domain" description="Chitin-binding type-2" evidence="6">
    <location>
        <begin position="500"/>
        <end position="556"/>
    </location>
</feature>
<feature type="domain" description="Chitin-binding type-2" evidence="6">
    <location>
        <begin position="560"/>
        <end position="617"/>
    </location>
</feature>
<evidence type="ECO:0000259" key="6">
    <source>
        <dbReference type="PROSITE" id="PS50940"/>
    </source>
</evidence>
<protein>
    <recommendedName>
        <fullName evidence="6">Chitin-binding type-2 domain-containing protein</fullName>
    </recommendedName>
</protein>
<feature type="domain" description="Chitin-binding type-2" evidence="6">
    <location>
        <begin position="442"/>
        <end position="498"/>
    </location>
</feature>
<reference evidence="7" key="2">
    <citation type="submission" date="2020-05" db="UniProtKB">
        <authorList>
            <consortium name="EnsemblMetazoa"/>
        </authorList>
    </citation>
    <scope>IDENTIFICATION</scope>
    <source>
        <strain evidence="7">LVP_AGWG</strain>
    </source>
</reference>
<dbReference type="PANTHER" id="PTHR23301">
    <property type="entry name" value="CHITIN BINDING PERITROPHIN-A"/>
    <property type="match status" value="1"/>
</dbReference>
<feature type="domain" description="Chitin-binding type-2" evidence="6">
    <location>
        <begin position="853"/>
        <end position="909"/>
    </location>
</feature>
<dbReference type="EnsemblMetazoa" id="AAEL011333-RA">
    <property type="protein sequence ID" value="AAEL011333-PA"/>
    <property type="gene ID" value="AAEL011333"/>
</dbReference>
<keyword evidence="3" id="KW-0677">Repeat</keyword>
<organism evidence="7 8">
    <name type="scientific">Aedes aegypti</name>
    <name type="common">Yellowfever mosquito</name>
    <name type="synonym">Culex aegypti</name>
    <dbReference type="NCBI Taxonomy" id="7159"/>
    <lineage>
        <taxon>Eukaryota</taxon>
        <taxon>Metazoa</taxon>
        <taxon>Ecdysozoa</taxon>
        <taxon>Arthropoda</taxon>
        <taxon>Hexapoda</taxon>
        <taxon>Insecta</taxon>
        <taxon>Pterygota</taxon>
        <taxon>Neoptera</taxon>
        <taxon>Endopterygota</taxon>
        <taxon>Diptera</taxon>
        <taxon>Nematocera</taxon>
        <taxon>Culicoidea</taxon>
        <taxon>Culicidae</taxon>
        <taxon>Culicinae</taxon>
        <taxon>Aedini</taxon>
        <taxon>Aedes</taxon>
        <taxon>Stegomyia</taxon>
    </lineage>
</organism>
<dbReference type="AlphaFoldDB" id="A0A1S4FSX2"/>
<feature type="domain" description="Chitin-binding type-2" evidence="6">
    <location>
        <begin position="384"/>
        <end position="440"/>
    </location>
</feature>
<gene>
    <name evidence="7" type="primary">5574695</name>
</gene>
<keyword evidence="4" id="KW-1015">Disulfide bond</keyword>
<keyword evidence="1" id="KW-0147">Chitin-binding</keyword>
<dbReference type="InterPro" id="IPR036508">
    <property type="entry name" value="Chitin-bd_dom_sf"/>
</dbReference>
<keyword evidence="8" id="KW-1185">Reference proteome</keyword>
<evidence type="ECO:0000256" key="1">
    <source>
        <dbReference type="ARBA" id="ARBA00022669"/>
    </source>
</evidence>
<dbReference type="GO" id="GO:0008061">
    <property type="term" value="F:chitin binding"/>
    <property type="evidence" value="ECO:0007669"/>
    <property type="project" value="UniProtKB-KW"/>
</dbReference>
<feature type="domain" description="Chitin-binding type-2" evidence="6">
    <location>
        <begin position="147"/>
        <end position="203"/>
    </location>
</feature>
<feature type="domain" description="Chitin-binding type-2" evidence="6">
    <location>
        <begin position="735"/>
        <end position="793"/>
    </location>
</feature>
<dbReference type="GO" id="GO:0005576">
    <property type="term" value="C:extracellular region"/>
    <property type="evidence" value="ECO:0007669"/>
    <property type="project" value="InterPro"/>
</dbReference>
<dbReference type="PANTHER" id="PTHR23301:SF0">
    <property type="entry name" value="CHITIN-BINDING TYPE-2 DOMAIN-CONTAINING PROTEIN-RELATED"/>
    <property type="match status" value="1"/>
</dbReference>
<name>A0A1S4FSX2_AEDAE</name>
<feature type="domain" description="Chitin-binding type-2" evidence="6">
    <location>
        <begin position="265"/>
        <end position="321"/>
    </location>
</feature>
<evidence type="ECO:0000313" key="8">
    <source>
        <dbReference type="Proteomes" id="UP000008820"/>
    </source>
</evidence>
<evidence type="ECO:0000256" key="5">
    <source>
        <dbReference type="ARBA" id="ARBA00023180"/>
    </source>
</evidence>
<keyword evidence="5" id="KW-0325">Glycoprotein</keyword>
<reference evidence="7 8" key="1">
    <citation type="submission" date="2017-06" db="EMBL/GenBank/DDBJ databases">
        <title>Aedes aegypti genome working group (AGWG) sequencing and assembly.</title>
        <authorList>
            <consortium name="Aedes aegypti Genome Working Group (AGWG)"/>
            <person name="Matthews B.J."/>
        </authorList>
    </citation>
    <scope>NUCLEOTIDE SEQUENCE [LARGE SCALE GENOMIC DNA]</scope>
    <source>
        <strain evidence="7 8">LVP_AGWG</strain>
    </source>
</reference>